<sequence>MAEITLTDYLLLPVYLWLIYKIAYFYRKKYYPKGHPYQSYFIPALTVKIAGAISIGLIYNYYYSGGDTFNFFYHSQIINSTFMRSPHAWFSLITHRADSNDLVASKALSDMYWYDDIPAYTTSCIGALIGMFCFTKYLVINVIVASLSFIGSWLFFVQYARQYPNLIRYVAIAVLFMPGPIIWGSGLFKDSFCLFAIGCLVYCIYVLFERREFKISLVLLLSVSVMLLILIKAYILILLLPLVFLKTLLVYRKQLSNYYENRLPYYIVMFIITVSLFFIVRRVSHRVSAEAVQTTLETIKRQKDYLLHVSLLSDGSAYDLGDFDPTLGSILSKFWPAVNVTLFRPYVWESRSVMEFFNSFESLGMLLLTLYLLVSRNIFKTVKNIITDPTLIMCLLFVLAFSFVVGVSTYNFGSLSRYRIPGIPFFMLFVLVLLFKDRPAAAPAAAEGNEVAAEAQPVS</sequence>
<keyword evidence="1" id="KW-0472">Membrane</keyword>
<feature type="transmembrane region" description="Helical" evidence="1">
    <location>
        <begin position="6"/>
        <end position="27"/>
    </location>
</feature>
<reference evidence="2 3" key="1">
    <citation type="journal article" date="2017" name="Curr. Microbiol.">
        <title>Mucilaginibacter ginsenosidivorans sp. nov., Isolated from Soil of Ginseng Field.</title>
        <authorList>
            <person name="Kim M.M."/>
            <person name="Siddiqi M.Z."/>
            <person name="Im W.T."/>
        </authorList>
    </citation>
    <scope>NUCLEOTIDE SEQUENCE [LARGE SCALE GENOMIC DNA]</scope>
    <source>
        <strain evidence="2 3">Gsoil 3017</strain>
    </source>
</reference>
<dbReference type="EMBL" id="CP042436">
    <property type="protein sequence ID" value="QEC62032.1"/>
    <property type="molecule type" value="Genomic_DNA"/>
</dbReference>
<accession>A0A5B8USX3</accession>
<dbReference type="AlphaFoldDB" id="A0A5B8USX3"/>
<feature type="transmembrane region" description="Helical" evidence="1">
    <location>
        <begin position="356"/>
        <end position="379"/>
    </location>
</feature>
<organism evidence="2 3">
    <name type="scientific">Mucilaginibacter ginsenosidivorans</name>
    <dbReference type="NCBI Taxonomy" id="398053"/>
    <lineage>
        <taxon>Bacteria</taxon>
        <taxon>Pseudomonadati</taxon>
        <taxon>Bacteroidota</taxon>
        <taxon>Sphingobacteriia</taxon>
        <taxon>Sphingobacteriales</taxon>
        <taxon>Sphingobacteriaceae</taxon>
        <taxon>Mucilaginibacter</taxon>
    </lineage>
</organism>
<dbReference type="OrthoDB" id="3862418at2"/>
<keyword evidence="1" id="KW-0812">Transmembrane</keyword>
<feature type="transmembrane region" description="Helical" evidence="1">
    <location>
        <begin position="142"/>
        <end position="160"/>
    </location>
</feature>
<evidence type="ECO:0000256" key="1">
    <source>
        <dbReference type="SAM" id="Phobius"/>
    </source>
</evidence>
<evidence type="ECO:0008006" key="4">
    <source>
        <dbReference type="Google" id="ProtNLM"/>
    </source>
</evidence>
<keyword evidence="1" id="KW-1133">Transmembrane helix</keyword>
<feature type="transmembrane region" description="Helical" evidence="1">
    <location>
        <begin position="391"/>
        <end position="412"/>
    </location>
</feature>
<protein>
    <recommendedName>
        <fullName evidence="4">Glycosyltransferase RgtA/B/C/D-like domain-containing protein</fullName>
    </recommendedName>
</protein>
<evidence type="ECO:0000313" key="3">
    <source>
        <dbReference type="Proteomes" id="UP000321479"/>
    </source>
</evidence>
<feature type="transmembrane region" description="Helical" evidence="1">
    <location>
        <begin position="418"/>
        <end position="435"/>
    </location>
</feature>
<dbReference type="Proteomes" id="UP000321479">
    <property type="component" value="Chromosome"/>
</dbReference>
<feature type="transmembrane region" description="Helical" evidence="1">
    <location>
        <begin position="220"/>
        <end position="251"/>
    </location>
</feature>
<feature type="transmembrane region" description="Helical" evidence="1">
    <location>
        <begin position="39"/>
        <end position="62"/>
    </location>
</feature>
<name>A0A5B8USX3_9SPHI</name>
<dbReference type="KEGG" id="mgin:FRZ54_05315"/>
<feature type="transmembrane region" description="Helical" evidence="1">
    <location>
        <begin position="166"/>
        <end position="184"/>
    </location>
</feature>
<evidence type="ECO:0000313" key="2">
    <source>
        <dbReference type="EMBL" id="QEC62032.1"/>
    </source>
</evidence>
<feature type="transmembrane region" description="Helical" evidence="1">
    <location>
        <begin position="263"/>
        <end position="280"/>
    </location>
</feature>
<keyword evidence="3" id="KW-1185">Reference proteome</keyword>
<feature type="transmembrane region" description="Helical" evidence="1">
    <location>
        <begin position="191"/>
        <end position="208"/>
    </location>
</feature>
<proteinExistence type="predicted"/>
<dbReference type="RefSeq" id="WP_147030609.1">
    <property type="nucleotide sequence ID" value="NZ_CP042436.1"/>
</dbReference>
<gene>
    <name evidence="2" type="ORF">FRZ54_05315</name>
</gene>